<dbReference type="PRINTS" id="PR00111">
    <property type="entry name" value="ABHYDROLASE"/>
</dbReference>
<dbReference type="SUPFAM" id="SSF53474">
    <property type="entry name" value="alpha/beta-Hydrolases"/>
    <property type="match status" value="1"/>
</dbReference>
<dbReference type="EMBL" id="SJPF01000003">
    <property type="protein sequence ID" value="TWT33240.1"/>
    <property type="molecule type" value="Genomic_DNA"/>
</dbReference>
<name>A0A5C5V5B6_9BACT</name>
<sequence length="257" mass="28856">MPAKPQHRFLHVGGKKTQLMTLGEGPPLVYLHSAGGETEPIPFMEKLAEQYTVYVPAHPGFALSEGLNDILDIHDMAWHYVDLFAELQLSGVPVIGYSLGAWIAVELAILRPELISRLGMIAAAGLYVEGAPMGELFIDDFNKLRELIFFDPESPPALQTTPRNPDDSQMLMWLRAREATARVGWNPYLHDPKLPRHLHRVTQPTTLVWGRHDKMIPLPHGEYYAQQLPNATLEILEECGHGVPWEKCDETAALLMK</sequence>
<protein>
    <submittedName>
        <fullName evidence="2">4,5:9,10-diseco-3-hydroxy-5,9, 17-trioxoandrosta-1(10),2-diene-4-oate hydrolase</fullName>
        <ecNumber evidence="2">3.7.1.17</ecNumber>
    </submittedName>
</protein>
<feature type="domain" description="AB hydrolase-1" evidence="1">
    <location>
        <begin position="29"/>
        <end position="253"/>
    </location>
</feature>
<comment type="caution">
    <text evidence="2">The sequence shown here is derived from an EMBL/GenBank/DDBJ whole genome shotgun (WGS) entry which is preliminary data.</text>
</comment>
<dbReference type="Pfam" id="PF12697">
    <property type="entry name" value="Abhydrolase_6"/>
    <property type="match status" value="1"/>
</dbReference>
<dbReference type="OrthoDB" id="252464at2"/>
<reference evidence="2 3" key="1">
    <citation type="submission" date="2019-02" db="EMBL/GenBank/DDBJ databases">
        <title>Deep-cultivation of Planctomycetes and their phenomic and genomic characterization uncovers novel biology.</title>
        <authorList>
            <person name="Wiegand S."/>
            <person name="Jogler M."/>
            <person name="Boedeker C."/>
            <person name="Pinto D."/>
            <person name="Vollmers J."/>
            <person name="Rivas-Marin E."/>
            <person name="Kohn T."/>
            <person name="Peeters S.H."/>
            <person name="Heuer A."/>
            <person name="Rast P."/>
            <person name="Oberbeckmann S."/>
            <person name="Bunk B."/>
            <person name="Jeske O."/>
            <person name="Meyerdierks A."/>
            <person name="Storesund J.E."/>
            <person name="Kallscheuer N."/>
            <person name="Luecker S."/>
            <person name="Lage O.M."/>
            <person name="Pohl T."/>
            <person name="Merkel B.J."/>
            <person name="Hornburger P."/>
            <person name="Mueller R.-W."/>
            <person name="Bruemmer F."/>
            <person name="Labrenz M."/>
            <person name="Spormann A.M."/>
            <person name="Op Den Camp H."/>
            <person name="Overmann J."/>
            <person name="Amann R."/>
            <person name="Jetten M.S.M."/>
            <person name="Mascher T."/>
            <person name="Medema M.H."/>
            <person name="Devos D.P."/>
            <person name="Kaster A.-K."/>
            <person name="Ovreas L."/>
            <person name="Rohde M."/>
            <person name="Galperin M.Y."/>
            <person name="Jogler C."/>
        </authorList>
    </citation>
    <scope>NUCLEOTIDE SEQUENCE [LARGE SCALE GENOMIC DNA]</scope>
    <source>
        <strain evidence="2 3">Enr8</strain>
    </source>
</reference>
<dbReference type="Gene3D" id="3.40.50.1820">
    <property type="entry name" value="alpha/beta hydrolase"/>
    <property type="match status" value="1"/>
</dbReference>
<dbReference type="InterPro" id="IPR050266">
    <property type="entry name" value="AB_hydrolase_sf"/>
</dbReference>
<dbReference type="PANTHER" id="PTHR43798">
    <property type="entry name" value="MONOACYLGLYCEROL LIPASE"/>
    <property type="match status" value="1"/>
</dbReference>
<dbReference type="RefSeq" id="WP_146432932.1">
    <property type="nucleotide sequence ID" value="NZ_SJPF01000003.1"/>
</dbReference>
<dbReference type="InterPro" id="IPR000073">
    <property type="entry name" value="AB_hydrolase_1"/>
</dbReference>
<organism evidence="2 3">
    <name type="scientific">Blastopirellula retiformator</name>
    <dbReference type="NCBI Taxonomy" id="2527970"/>
    <lineage>
        <taxon>Bacteria</taxon>
        <taxon>Pseudomonadati</taxon>
        <taxon>Planctomycetota</taxon>
        <taxon>Planctomycetia</taxon>
        <taxon>Pirellulales</taxon>
        <taxon>Pirellulaceae</taxon>
        <taxon>Blastopirellula</taxon>
    </lineage>
</organism>
<proteinExistence type="predicted"/>
<evidence type="ECO:0000313" key="3">
    <source>
        <dbReference type="Proteomes" id="UP000318878"/>
    </source>
</evidence>
<dbReference type="PANTHER" id="PTHR43798:SF33">
    <property type="entry name" value="HYDROLASE, PUTATIVE (AFU_ORTHOLOGUE AFUA_2G14860)-RELATED"/>
    <property type="match status" value="1"/>
</dbReference>
<dbReference type="AlphaFoldDB" id="A0A5C5V5B6"/>
<keyword evidence="3" id="KW-1185">Reference proteome</keyword>
<evidence type="ECO:0000313" key="2">
    <source>
        <dbReference type="EMBL" id="TWT33240.1"/>
    </source>
</evidence>
<accession>A0A5C5V5B6</accession>
<evidence type="ECO:0000259" key="1">
    <source>
        <dbReference type="Pfam" id="PF12697"/>
    </source>
</evidence>
<keyword evidence="2" id="KW-0378">Hydrolase</keyword>
<dbReference type="Proteomes" id="UP000318878">
    <property type="component" value="Unassembled WGS sequence"/>
</dbReference>
<dbReference type="InterPro" id="IPR029058">
    <property type="entry name" value="AB_hydrolase_fold"/>
</dbReference>
<dbReference type="EC" id="3.7.1.17" evidence="2"/>
<gene>
    <name evidence="2" type="primary">hsaD</name>
    <name evidence="2" type="ORF">Enr8_30650</name>
</gene>
<dbReference type="GO" id="GO:0102296">
    <property type="term" value="F:4,5-9,10-diseco-3-hydroxy-5,9,17-trioxoandrosta-1(10),2-diene-4-oate hydrolase activity"/>
    <property type="evidence" value="ECO:0007669"/>
    <property type="project" value="UniProtKB-EC"/>
</dbReference>
<dbReference type="GO" id="GO:0016020">
    <property type="term" value="C:membrane"/>
    <property type="evidence" value="ECO:0007669"/>
    <property type="project" value="TreeGrafter"/>
</dbReference>